<dbReference type="PANTHER" id="PTHR40080:SF1">
    <property type="entry name" value="TRPR-LIKE PROTEIN YERC_YECD"/>
    <property type="match status" value="1"/>
</dbReference>
<dbReference type="PIRSF" id="PIRSF012508">
    <property type="entry name" value="YerC"/>
    <property type="match status" value="1"/>
</dbReference>
<dbReference type="EMBL" id="CP137640">
    <property type="protein sequence ID" value="WVX80502.1"/>
    <property type="molecule type" value="Genomic_DNA"/>
</dbReference>
<dbReference type="Proteomes" id="UP001357223">
    <property type="component" value="Chromosome"/>
</dbReference>
<evidence type="ECO:0000313" key="2">
    <source>
        <dbReference type="Proteomes" id="UP001357223"/>
    </source>
</evidence>
<sequence>MDRKEELSSPMVKQLFHAILSLKTKQECIEFFEDLCTMNELKSFSQRLEVARMVRDGDTYMDIQVETGASSSSIKRIKRLIESEDSGYELVIHRIEESESLKVTR</sequence>
<dbReference type="InterPro" id="IPR038116">
    <property type="entry name" value="TrpR-like_sf"/>
</dbReference>
<organism evidence="1 2">
    <name type="scientific">Niallia oryzisoli</name>
    <dbReference type="NCBI Taxonomy" id="1737571"/>
    <lineage>
        <taxon>Bacteria</taxon>
        <taxon>Bacillati</taxon>
        <taxon>Bacillota</taxon>
        <taxon>Bacilli</taxon>
        <taxon>Bacillales</taxon>
        <taxon>Bacillaceae</taxon>
        <taxon>Niallia</taxon>
    </lineage>
</organism>
<evidence type="ECO:0000313" key="1">
    <source>
        <dbReference type="EMBL" id="WVX80502.1"/>
    </source>
</evidence>
<name>A0ABZ2CB37_9BACI</name>
<dbReference type="Pfam" id="PF01371">
    <property type="entry name" value="Trp_repressor"/>
    <property type="match status" value="1"/>
</dbReference>
<dbReference type="Gene3D" id="1.10.1270.10">
    <property type="entry name" value="TrpR-like"/>
    <property type="match status" value="1"/>
</dbReference>
<dbReference type="InterPro" id="IPR010921">
    <property type="entry name" value="Trp_repressor/repl_initiator"/>
</dbReference>
<dbReference type="SUPFAM" id="SSF48295">
    <property type="entry name" value="TrpR-like"/>
    <property type="match status" value="1"/>
</dbReference>
<dbReference type="PANTHER" id="PTHR40080">
    <property type="entry name" value="LMO1763 PROTEIN"/>
    <property type="match status" value="1"/>
</dbReference>
<dbReference type="InterPro" id="IPR013368">
    <property type="entry name" value="YecD_YerC"/>
</dbReference>
<keyword evidence="2" id="KW-1185">Reference proteome</keyword>
<protein>
    <submittedName>
        <fullName evidence="1">YerC/YecD family TrpR-related protein</fullName>
    </submittedName>
</protein>
<dbReference type="InterPro" id="IPR000831">
    <property type="entry name" value="Trp_repress"/>
</dbReference>
<accession>A0ABZ2CB37</accession>
<dbReference type="NCBIfam" id="TIGR02531">
    <property type="entry name" value="yecD_yerC"/>
    <property type="match status" value="1"/>
</dbReference>
<reference evidence="1 2" key="1">
    <citation type="submission" date="2023-10" db="EMBL/GenBank/DDBJ databases">
        <title>Niallia locisalis sp.nov. isolated from a salt pond sample.</title>
        <authorList>
            <person name="Li X.-J."/>
            <person name="Dong L."/>
        </authorList>
    </citation>
    <scope>NUCLEOTIDE SEQUENCE [LARGE SCALE GENOMIC DNA]</scope>
    <source>
        <strain evidence="1 2">DSM 29761</strain>
    </source>
</reference>
<dbReference type="RefSeq" id="WP_338449433.1">
    <property type="nucleotide sequence ID" value="NZ_CP137640.1"/>
</dbReference>
<gene>
    <name evidence="1" type="ORF">R4Z09_25195</name>
</gene>
<proteinExistence type="predicted"/>